<reference evidence="3 4" key="1">
    <citation type="submission" date="2018-12" db="EMBL/GenBank/DDBJ databases">
        <authorList>
            <person name="Yu L."/>
        </authorList>
    </citation>
    <scope>NUCLEOTIDE SEQUENCE [LARGE SCALE GENOMIC DNA]</scope>
    <source>
        <strain evidence="3 4">S5H2222</strain>
    </source>
</reference>
<dbReference type="PROSITE" id="PS51257">
    <property type="entry name" value="PROKAR_LIPOPROTEIN"/>
    <property type="match status" value="1"/>
</dbReference>
<feature type="compositionally biased region" description="Basic and acidic residues" evidence="1">
    <location>
        <begin position="41"/>
        <end position="60"/>
    </location>
</feature>
<evidence type="ECO:0000256" key="2">
    <source>
        <dbReference type="SAM" id="SignalP"/>
    </source>
</evidence>
<proteinExistence type="predicted"/>
<dbReference type="OrthoDB" id="2991525at2"/>
<organism evidence="3 4">
    <name type="scientific">Lysinibacillus telephonicus</name>
    <dbReference type="NCBI Taxonomy" id="1714840"/>
    <lineage>
        <taxon>Bacteria</taxon>
        <taxon>Bacillati</taxon>
        <taxon>Bacillota</taxon>
        <taxon>Bacilli</taxon>
        <taxon>Bacillales</taxon>
        <taxon>Bacillaceae</taxon>
        <taxon>Lysinibacillus</taxon>
    </lineage>
</organism>
<dbReference type="RefSeq" id="WP_126293494.1">
    <property type="nucleotide sequence ID" value="NZ_CP155468.1"/>
</dbReference>
<accession>A0A3S0I338</accession>
<dbReference type="EMBL" id="RXNR01000011">
    <property type="protein sequence ID" value="RTQ94512.1"/>
    <property type="molecule type" value="Genomic_DNA"/>
</dbReference>
<protein>
    <submittedName>
        <fullName evidence="3">Uncharacterized protein</fullName>
    </submittedName>
</protein>
<evidence type="ECO:0000313" key="4">
    <source>
        <dbReference type="Proteomes" id="UP000276349"/>
    </source>
</evidence>
<feature type="signal peptide" evidence="2">
    <location>
        <begin position="1"/>
        <end position="22"/>
    </location>
</feature>
<evidence type="ECO:0000313" key="3">
    <source>
        <dbReference type="EMBL" id="RTQ94512.1"/>
    </source>
</evidence>
<feature type="region of interest" description="Disordered" evidence="1">
    <location>
        <begin position="22"/>
        <end position="66"/>
    </location>
</feature>
<comment type="caution">
    <text evidence="3">The sequence shown here is derived from an EMBL/GenBank/DDBJ whole genome shotgun (WGS) entry which is preliminary data.</text>
</comment>
<feature type="chain" id="PRO_5038405590" evidence="2">
    <location>
        <begin position="23"/>
        <end position="212"/>
    </location>
</feature>
<gene>
    <name evidence="3" type="ORF">EKG35_05715</name>
</gene>
<name>A0A3S0I338_9BACI</name>
<dbReference type="AlphaFoldDB" id="A0A3S0I338"/>
<feature type="compositionally biased region" description="Acidic residues" evidence="1">
    <location>
        <begin position="29"/>
        <end position="40"/>
    </location>
</feature>
<sequence>MKYLLSIFYVSLALLVLSGCSSNEKDEQSENVDQTDIETEKEEKETDISSEKNQEESKDESYDESELIEAVETEQVYPEIPFQNINWFFGSPDRQPNGGIWVYTSETIPSGYEDTIDWELNDLLLVQVNDPKYIDHELEIKALQILDDNVVKIVVSTEPDEYSTDKKAARRYASVEKGQLQGKKFLVETVEGEKVDVGTNVKTSEISGSAEQ</sequence>
<keyword evidence="2" id="KW-0732">Signal</keyword>
<dbReference type="Proteomes" id="UP000276349">
    <property type="component" value="Unassembled WGS sequence"/>
</dbReference>
<keyword evidence="4" id="KW-1185">Reference proteome</keyword>
<evidence type="ECO:0000256" key="1">
    <source>
        <dbReference type="SAM" id="MobiDB-lite"/>
    </source>
</evidence>